<feature type="compositionally biased region" description="Polar residues" evidence="2">
    <location>
        <begin position="130"/>
        <end position="141"/>
    </location>
</feature>
<evidence type="ECO:0000256" key="1">
    <source>
        <dbReference type="ARBA" id="ARBA00022729"/>
    </source>
</evidence>
<comment type="caution">
    <text evidence="5">The sequence shown here is derived from an EMBL/GenBank/DDBJ whole genome shotgun (WGS) entry which is preliminary data.</text>
</comment>
<dbReference type="Pfam" id="PF10342">
    <property type="entry name" value="Kre9_KNH"/>
    <property type="match status" value="1"/>
</dbReference>
<evidence type="ECO:0000256" key="2">
    <source>
        <dbReference type="SAM" id="MobiDB-lite"/>
    </source>
</evidence>
<organism evidence="5 6">
    <name type="scientific">Melanopsichium pennsylvanicum</name>
    <dbReference type="NCBI Taxonomy" id="63383"/>
    <lineage>
        <taxon>Eukaryota</taxon>
        <taxon>Fungi</taxon>
        <taxon>Dikarya</taxon>
        <taxon>Basidiomycota</taxon>
        <taxon>Ustilaginomycotina</taxon>
        <taxon>Ustilaginomycetes</taxon>
        <taxon>Ustilaginales</taxon>
        <taxon>Ustilaginaceae</taxon>
        <taxon>Melanopsichium</taxon>
    </lineage>
</organism>
<feature type="region of interest" description="Disordered" evidence="2">
    <location>
        <begin position="186"/>
        <end position="237"/>
    </location>
</feature>
<feature type="chain" id="PRO_5042498336" description="Yeast cell wall synthesis Kre9/Knh1-like N-terminal domain-containing protein" evidence="3">
    <location>
        <begin position="21"/>
        <end position="258"/>
    </location>
</feature>
<feature type="signal peptide" evidence="3">
    <location>
        <begin position="1"/>
        <end position="20"/>
    </location>
</feature>
<feature type="domain" description="Yeast cell wall synthesis Kre9/Knh1-like N-terminal" evidence="4">
    <location>
        <begin position="33"/>
        <end position="125"/>
    </location>
</feature>
<dbReference type="PANTHER" id="PTHR40633">
    <property type="entry name" value="MATRIX PROTEIN, PUTATIVE (AFU_ORTHOLOGUE AFUA_8G05410)-RELATED"/>
    <property type="match status" value="1"/>
</dbReference>
<dbReference type="InterPro" id="IPR018466">
    <property type="entry name" value="Kre9/Knh1-like_N"/>
</dbReference>
<keyword evidence="6" id="KW-1185">Reference proteome</keyword>
<feature type="region of interest" description="Disordered" evidence="2">
    <location>
        <begin position="129"/>
        <end position="148"/>
    </location>
</feature>
<dbReference type="EMBL" id="OAPG01000005">
    <property type="protein sequence ID" value="SNX84092.1"/>
    <property type="molecule type" value="Genomic_DNA"/>
</dbReference>
<proteinExistence type="predicted"/>
<feature type="region of interest" description="Disordered" evidence="2">
    <location>
        <begin position="25"/>
        <end position="44"/>
    </location>
</feature>
<reference evidence="5" key="1">
    <citation type="submission" date="2023-10" db="EMBL/GenBank/DDBJ databases">
        <authorList>
            <person name="Guldener U."/>
        </authorList>
    </citation>
    <scope>NUCLEOTIDE SEQUENCE</scope>
    <source>
        <strain evidence="5">Mp4</strain>
    </source>
</reference>
<accession>A0AAJ5C4W0</accession>
<dbReference type="InterPro" id="IPR052982">
    <property type="entry name" value="SRP1/TIP1-like"/>
</dbReference>
<evidence type="ECO:0000313" key="5">
    <source>
        <dbReference type="EMBL" id="SNX84092.1"/>
    </source>
</evidence>
<evidence type="ECO:0000259" key="4">
    <source>
        <dbReference type="Pfam" id="PF10342"/>
    </source>
</evidence>
<gene>
    <name evidence="5" type="ORF">MEPE_02800</name>
</gene>
<sequence>MKFVVAALAPLALLFSPVVAQSSSASSASGVSPLTPSTTDEGSPLLIEWDTTTNQSWASMEIKFMTGSNQNMTELYTVATGVDGTSAGQGKLNWTAPNVDPNSAIYFFQFTHGGEDPTWTTRFAIADASGATTSPPHSTQPEGAAIPWGTGRIVGASVSASSGSSSASASASGASASVSASVSASASDSSTSASMTTSTSQSSTSMSSSSSSSSGSSQTSGSSSSSSNRSTSGASPVRFGPAGVVGCVVAALASTMLF</sequence>
<evidence type="ECO:0000256" key="3">
    <source>
        <dbReference type="SAM" id="SignalP"/>
    </source>
</evidence>
<dbReference type="AlphaFoldDB" id="A0AAJ5C4W0"/>
<evidence type="ECO:0000313" key="6">
    <source>
        <dbReference type="Proteomes" id="UP001294444"/>
    </source>
</evidence>
<protein>
    <recommendedName>
        <fullName evidence="4">Yeast cell wall synthesis Kre9/Knh1-like N-terminal domain-containing protein</fullName>
    </recommendedName>
</protein>
<dbReference type="PANTHER" id="PTHR40633:SF1">
    <property type="entry name" value="GPI ANCHORED SERINE-THREONINE RICH PROTEIN (AFU_ORTHOLOGUE AFUA_1G03630)"/>
    <property type="match status" value="1"/>
</dbReference>
<dbReference type="Proteomes" id="UP001294444">
    <property type="component" value="Unassembled WGS sequence"/>
</dbReference>
<keyword evidence="1 3" id="KW-0732">Signal</keyword>
<name>A0AAJ5C4W0_9BASI</name>